<dbReference type="EMBL" id="NBNE01000721">
    <property type="protein sequence ID" value="OWZ17633.1"/>
    <property type="molecule type" value="Genomic_DNA"/>
</dbReference>
<keyword evidence="2" id="KW-1185">Reference proteome</keyword>
<dbReference type="SUPFAM" id="SSF53098">
    <property type="entry name" value="Ribonuclease H-like"/>
    <property type="match status" value="1"/>
</dbReference>
<accession>A0A225WIW0</accession>
<sequence>MGYVATSVPHERAFSTVGNIVTAKRCQMNVNLVRDLVSIAENYAGPKNDMLLSSSLL</sequence>
<reference evidence="2" key="1">
    <citation type="submission" date="2017-03" db="EMBL/GenBank/DDBJ databases">
        <title>Phytopthora megakarya and P. palmivora, two closely related causual agents of cacao black pod achieved similar genome size and gene model numbers by different mechanisms.</title>
        <authorList>
            <person name="Ali S."/>
            <person name="Shao J."/>
            <person name="Larry D.J."/>
            <person name="Kronmiller B."/>
            <person name="Shen D."/>
            <person name="Strem M.D."/>
            <person name="Melnick R.L."/>
            <person name="Guiltinan M.J."/>
            <person name="Tyler B.M."/>
            <person name="Meinhardt L.W."/>
            <person name="Bailey B.A."/>
        </authorList>
    </citation>
    <scope>NUCLEOTIDE SEQUENCE [LARGE SCALE GENOMIC DNA]</scope>
    <source>
        <strain evidence="2">zdho120</strain>
    </source>
</reference>
<dbReference type="Proteomes" id="UP000198211">
    <property type="component" value="Unassembled WGS sequence"/>
</dbReference>
<evidence type="ECO:0000313" key="1">
    <source>
        <dbReference type="EMBL" id="OWZ17633.1"/>
    </source>
</evidence>
<protein>
    <recommendedName>
        <fullName evidence="3">HAT C-terminal dimerisation domain-containing protein</fullName>
    </recommendedName>
</protein>
<evidence type="ECO:0000313" key="2">
    <source>
        <dbReference type="Proteomes" id="UP000198211"/>
    </source>
</evidence>
<dbReference type="OrthoDB" id="3062869at2759"/>
<dbReference type="InterPro" id="IPR012337">
    <property type="entry name" value="RNaseH-like_sf"/>
</dbReference>
<gene>
    <name evidence="1" type="ORF">PHMEG_0008400</name>
</gene>
<evidence type="ECO:0008006" key="3">
    <source>
        <dbReference type="Google" id="ProtNLM"/>
    </source>
</evidence>
<comment type="caution">
    <text evidence="1">The sequence shown here is derived from an EMBL/GenBank/DDBJ whole genome shotgun (WGS) entry which is preliminary data.</text>
</comment>
<proteinExistence type="predicted"/>
<organism evidence="1 2">
    <name type="scientific">Phytophthora megakarya</name>
    <dbReference type="NCBI Taxonomy" id="4795"/>
    <lineage>
        <taxon>Eukaryota</taxon>
        <taxon>Sar</taxon>
        <taxon>Stramenopiles</taxon>
        <taxon>Oomycota</taxon>
        <taxon>Peronosporomycetes</taxon>
        <taxon>Peronosporales</taxon>
        <taxon>Peronosporaceae</taxon>
        <taxon>Phytophthora</taxon>
    </lineage>
</organism>
<dbReference type="AlphaFoldDB" id="A0A225WIW0"/>
<name>A0A225WIW0_9STRA</name>